<evidence type="ECO:0000313" key="8">
    <source>
        <dbReference type="EMBL" id="MTD12615.1"/>
    </source>
</evidence>
<accession>A0A7K1FET1</accession>
<dbReference type="InterPro" id="IPR001647">
    <property type="entry name" value="HTH_TetR"/>
</dbReference>
<evidence type="ECO:0000256" key="4">
    <source>
        <dbReference type="ARBA" id="ARBA00023163"/>
    </source>
</evidence>
<dbReference type="InterPro" id="IPR009057">
    <property type="entry name" value="Homeodomain-like_sf"/>
</dbReference>
<dbReference type="PANTHER" id="PTHR30055:SF175">
    <property type="entry name" value="HTH-TYPE TRANSCRIPTIONAL REPRESSOR KSTR2"/>
    <property type="match status" value="1"/>
</dbReference>
<evidence type="ECO:0000256" key="1">
    <source>
        <dbReference type="ARBA" id="ARBA00022491"/>
    </source>
</evidence>
<reference evidence="8 9" key="1">
    <citation type="submission" date="2019-11" db="EMBL/GenBank/DDBJ databases">
        <authorList>
            <person name="Jiang L.-Q."/>
        </authorList>
    </citation>
    <scope>NUCLEOTIDE SEQUENCE [LARGE SCALE GENOMIC DNA]</scope>
    <source>
        <strain evidence="8 9">YIM 132087</strain>
    </source>
</reference>
<dbReference type="EMBL" id="WLYK01000001">
    <property type="protein sequence ID" value="MTD12615.1"/>
    <property type="molecule type" value="Genomic_DNA"/>
</dbReference>
<evidence type="ECO:0000256" key="6">
    <source>
        <dbReference type="SAM" id="MobiDB-lite"/>
    </source>
</evidence>
<evidence type="ECO:0000313" key="9">
    <source>
        <dbReference type="Proteomes" id="UP000460221"/>
    </source>
</evidence>
<dbReference type="Gene3D" id="1.10.357.10">
    <property type="entry name" value="Tetracycline Repressor, domain 2"/>
    <property type="match status" value="1"/>
</dbReference>
<dbReference type="Gene3D" id="1.10.10.60">
    <property type="entry name" value="Homeodomain-like"/>
    <property type="match status" value="1"/>
</dbReference>
<keyword evidence="1" id="KW-0678">Repressor</keyword>
<evidence type="ECO:0000256" key="5">
    <source>
        <dbReference type="PROSITE-ProRule" id="PRU00335"/>
    </source>
</evidence>
<dbReference type="InterPro" id="IPR041490">
    <property type="entry name" value="KstR2_TetR_C"/>
</dbReference>
<comment type="caution">
    <text evidence="8">The sequence shown here is derived from an EMBL/GenBank/DDBJ whole genome shotgun (WGS) entry which is preliminary data.</text>
</comment>
<feature type="DNA-binding region" description="H-T-H motif" evidence="5">
    <location>
        <begin position="158"/>
        <end position="177"/>
    </location>
</feature>
<organism evidence="8 9">
    <name type="scientific">Nakamurella alba</name>
    <dbReference type="NCBI Taxonomy" id="2665158"/>
    <lineage>
        <taxon>Bacteria</taxon>
        <taxon>Bacillati</taxon>
        <taxon>Actinomycetota</taxon>
        <taxon>Actinomycetes</taxon>
        <taxon>Nakamurellales</taxon>
        <taxon>Nakamurellaceae</taxon>
        <taxon>Nakamurella</taxon>
    </lineage>
</organism>
<dbReference type="Proteomes" id="UP000460221">
    <property type="component" value="Unassembled WGS sequence"/>
</dbReference>
<name>A0A7K1FET1_9ACTN</name>
<feature type="compositionally biased region" description="Low complexity" evidence="6">
    <location>
        <begin position="72"/>
        <end position="89"/>
    </location>
</feature>
<keyword evidence="2" id="KW-0805">Transcription regulation</keyword>
<protein>
    <submittedName>
        <fullName evidence="8">TetR family transcriptional regulator</fullName>
    </submittedName>
</protein>
<keyword evidence="9" id="KW-1185">Reference proteome</keyword>
<dbReference type="InterPro" id="IPR036271">
    <property type="entry name" value="Tet_transcr_reg_TetR-rel_C_sf"/>
</dbReference>
<dbReference type="InterPro" id="IPR050109">
    <property type="entry name" value="HTH-type_TetR-like_transc_reg"/>
</dbReference>
<gene>
    <name evidence="8" type="ORF">GIS00_01480</name>
</gene>
<dbReference type="PROSITE" id="PS50977">
    <property type="entry name" value="HTH_TETR_2"/>
    <property type="match status" value="1"/>
</dbReference>
<dbReference type="GO" id="GO:0003700">
    <property type="term" value="F:DNA-binding transcription factor activity"/>
    <property type="evidence" value="ECO:0007669"/>
    <property type="project" value="TreeGrafter"/>
</dbReference>
<feature type="domain" description="HTH tetR-type" evidence="7">
    <location>
        <begin position="135"/>
        <end position="195"/>
    </location>
</feature>
<dbReference type="PANTHER" id="PTHR30055">
    <property type="entry name" value="HTH-TYPE TRANSCRIPTIONAL REGULATOR RUTR"/>
    <property type="match status" value="1"/>
</dbReference>
<dbReference type="AlphaFoldDB" id="A0A7K1FET1"/>
<dbReference type="SUPFAM" id="SSF46689">
    <property type="entry name" value="Homeodomain-like"/>
    <property type="match status" value="1"/>
</dbReference>
<evidence type="ECO:0000259" key="7">
    <source>
        <dbReference type="PROSITE" id="PS50977"/>
    </source>
</evidence>
<keyword evidence="3 5" id="KW-0238">DNA-binding</keyword>
<proteinExistence type="predicted"/>
<feature type="region of interest" description="Disordered" evidence="6">
    <location>
        <begin position="1"/>
        <end position="23"/>
    </location>
</feature>
<dbReference type="PRINTS" id="PR00455">
    <property type="entry name" value="HTHTETR"/>
</dbReference>
<feature type="region of interest" description="Disordered" evidence="6">
    <location>
        <begin position="40"/>
        <end position="135"/>
    </location>
</feature>
<dbReference type="Pfam" id="PF00440">
    <property type="entry name" value="TetR_N"/>
    <property type="match status" value="1"/>
</dbReference>
<evidence type="ECO:0000256" key="3">
    <source>
        <dbReference type="ARBA" id="ARBA00023125"/>
    </source>
</evidence>
<dbReference type="Pfam" id="PF17932">
    <property type="entry name" value="TetR_C_24"/>
    <property type="match status" value="1"/>
</dbReference>
<evidence type="ECO:0000256" key="2">
    <source>
        <dbReference type="ARBA" id="ARBA00023015"/>
    </source>
</evidence>
<dbReference type="GO" id="GO:0000976">
    <property type="term" value="F:transcription cis-regulatory region binding"/>
    <property type="evidence" value="ECO:0007669"/>
    <property type="project" value="TreeGrafter"/>
</dbReference>
<keyword evidence="4" id="KW-0804">Transcription</keyword>
<dbReference type="SUPFAM" id="SSF48498">
    <property type="entry name" value="Tetracyclin repressor-like, C-terminal domain"/>
    <property type="match status" value="1"/>
</dbReference>
<sequence>MVLVGTGGLPDPDRRRPGVRGPVPGAGRAAWWHHGVRLPRRGAGGCGVSGRRRLAPGGQNPAGTRAADFRRLPGSGRRPPRSGRPQSVRDIPQRLSGPRYARRPSAASQERNVTGVAEPRRAPARRGRADRKPRDERWNDLVDVATQAFHDNGYDATSLQQIADEVGMLKGSLYYYFQSKEDLLFEVISRVHLDGLVNLQRLVAGPGTVAQILEAAVIGHMQFMSGHLTGTSVFLRDLSALPMARQEEITTRDGGYQGVFRDLLARGVASGEFRADLDVKVSALSLLGSLNWFHRWYRADGALSPEQIGREVAGIFVRGFVAD</sequence>